<sequence length="144" mass="16214">MGAHLAEFETSGEYKDVAGFLMNHQTFKGKDFWLGGLNPGLLWIWSHSARPINPDTNLADVVNGTTTVPTKKPPKKPQLSQTDEKLLNIAGSGRCLRLTFDASAHNYTYYGQDCSSRQNYICEFVDRSLENEISRISRELFAKK</sequence>
<dbReference type="EMBL" id="AJWK01027986">
    <property type="status" value="NOT_ANNOTATED_CDS"/>
    <property type="molecule type" value="Genomic_DNA"/>
</dbReference>
<organism evidence="1 2">
    <name type="scientific">Lutzomyia longipalpis</name>
    <name type="common">Sand fly</name>
    <dbReference type="NCBI Taxonomy" id="7200"/>
    <lineage>
        <taxon>Eukaryota</taxon>
        <taxon>Metazoa</taxon>
        <taxon>Ecdysozoa</taxon>
        <taxon>Arthropoda</taxon>
        <taxon>Hexapoda</taxon>
        <taxon>Insecta</taxon>
        <taxon>Pterygota</taxon>
        <taxon>Neoptera</taxon>
        <taxon>Endopterygota</taxon>
        <taxon>Diptera</taxon>
        <taxon>Nematocera</taxon>
        <taxon>Psychodoidea</taxon>
        <taxon>Psychodidae</taxon>
        <taxon>Lutzomyia</taxon>
        <taxon>Lutzomyia</taxon>
    </lineage>
</organism>
<dbReference type="VEuPathDB" id="VectorBase:LLONM1_002601"/>
<protein>
    <recommendedName>
        <fullName evidence="3">C-type lectin domain-containing protein</fullName>
    </recommendedName>
</protein>
<name>A0A1B0CTT8_LUTLO</name>
<evidence type="ECO:0008006" key="3">
    <source>
        <dbReference type="Google" id="ProtNLM"/>
    </source>
</evidence>
<dbReference type="AlphaFoldDB" id="A0A1B0CTT8"/>
<evidence type="ECO:0000313" key="2">
    <source>
        <dbReference type="Proteomes" id="UP000092461"/>
    </source>
</evidence>
<dbReference type="InterPro" id="IPR016187">
    <property type="entry name" value="CTDL_fold"/>
</dbReference>
<dbReference type="Gene3D" id="3.10.100.10">
    <property type="entry name" value="Mannose-Binding Protein A, subunit A"/>
    <property type="match status" value="1"/>
</dbReference>
<accession>A0A1B0CTT8</accession>
<dbReference type="CDD" id="cd00037">
    <property type="entry name" value="CLECT"/>
    <property type="match status" value="1"/>
</dbReference>
<keyword evidence="2" id="KW-1185">Reference proteome</keyword>
<dbReference type="VEuPathDB" id="VectorBase:LLOJ008288"/>
<proteinExistence type="predicted"/>
<dbReference type="Proteomes" id="UP000092461">
    <property type="component" value="Unassembled WGS sequence"/>
</dbReference>
<dbReference type="InterPro" id="IPR016186">
    <property type="entry name" value="C-type_lectin-like/link_sf"/>
</dbReference>
<dbReference type="EnsemblMetazoa" id="LLOJ008288-RA">
    <property type="protein sequence ID" value="LLOJ008288-PA"/>
    <property type="gene ID" value="LLOJ008288"/>
</dbReference>
<dbReference type="SUPFAM" id="SSF56436">
    <property type="entry name" value="C-type lectin-like"/>
    <property type="match status" value="1"/>
</dbReference>
<reference evidence="1" key="1">
    <citation type="submission" date="2020-05" db="UniProtKB">
        <authorList>
            <consortium name="EnsemblMetazoa"/>
        </authorList>
    </citation>
    <scope>IDENTIFICATION</scope>
    <source>
        <strain evidence="1">Jacobina</strain>
    </source>
</reference>
<evidence type="ECO:0000313" key="1">
    <source>
        <dbReference type="EnsemblMetazoa" id="LLOJ008288-PA"/>
    </source>
</evidence>